<comment type="caution">
    <text evidence="2">The sequence shown here is derived from an EMBL/GenBank/DDBJ whole genome shotgun (WGS) entry which is preliminary data.</text>
</comment>
<feature type="domain" description="PhnB-like" evidence="1">
    <location>
        <begin position="8"/>
        <end position="127"/>
    </location>
</feature>
<organism evidence="2 3">
    <name type="scientific">Paenibacillus planticolens</name>
    <dbReference type="NCBI Taxonomy" id="2654976"/>
    <lineage>
        <taxon>Bacteria</taxon>
        <taxon>Bacillati</taxon>
        <taxon>Bacillota</taxon>
        <taxon>Bacilli</taxon>
        <taxon>Bacillales</taxon>
        <taxon>Paenibacillaceae</taxon>
        <taxon>Paenibacillus</taxon>
    </lineage>
</organism>
<dbReference type="SUPFAM" id="SSF54593">
    <property type="entry name" value="Glyoxalase/Bleomycin resistance protein/Dihydroxybiphenyl dioxygenase"/>
    <property type="match status" value="1"/>
</dbReference>
<dbReference type="InterPro" id="IPR029068">
    <property type="entry name" value="Glyas_Bleomycin-R_OHBP_Dase"/>
</dbReference>
<dbReference type="CDD" id="cd06588">
    <property type="entry name" value="PhnB_like"/>
    <property type="match status" value="1"/>
</dbReference>
<name>A0ABX1ZRD5_9BACL</name>
<accession>A0ABX1ZRD5</accession>
<evidence type="ECO:0000313" key="3">
    <source>
        <dbReference type="Proteomes" id="UP000618579"/>
    </source>
</evidence>
<proteinExistence type="predicted"/>
<dbReference type="PANTHER" id="PTHR33990:SF1">
    <property type="entry name" value="PROTEIN YJDN"/>
    <property type="match status" value="1"/>
</dbReference>
<evidence type="ECO:0000259" key="1">
    <source>
        <dbReference type="Pfam" id="PF06983"/>
    </source>
</evidence>
<dbReference type="Pfam" id="PF06983">
    <property type="entry name" value="3-dmu-9_3-mt"/>
    <property type="match status" value="1"/>
</dbReference>
<sequence>MATLTPYLYSSSARKQADFYVKALGGEIVSLRTFADMPGADESMNDRVMHLELHALGLRFFMADAGTETVDRGRGMDLTLEFQSEEEARQIFAGLSDGGKVMMPFERMFWGTMFGRLEDPFGVVWQISTEA</sequence>
<dbReference type="InterPro" id="IPR028973">
    <property type="entry name" value="PhnB-like"/>
</dbReference>
<dbReference type="PANTHER" id="PTHR33990">
    <property type="entry name" value="PROTEIN YJDN-RELATED"/>
    <property type="match status" value="1"/>
</dbReference>
<dbReference type="Gene3D" id="3.10.180.10">
    <property type="entry name" value="2,3-Dihydroxybiphenyl 1,2-Dioxygenase, domain 1"/>
    <property type="match status" value="1"/>
</dbReference>
<dbReference type="EMBL" id="WHNZ01000045">
    <property type="protein sequence ID" value="NOV02605.1"/>
    <property type="molecule type" value="Genomic_DNA"/>
</dbReference>
<gene>
    <name evidence="2" type="ORF">GC097_21615</name>
</gene>
<dbReference type="RefSeq" id="WP_171685424.1">
    <property type="nucleotide sequence ID" value="NZ_WHNZ01000045.1"/>
</dbReference>
<protein>
    <submittedName>
        <fullName evidence="2">VOC family protein</fullName>
    </submittedName>
</protein>
<dbReference type="Proteomes" id="UP000618579">
    <property type="component" value="Unassembled WGS sequence"/>
</dbReference>
<reference evidence="2 3" key="1">
    <citation type="submission" date="2019-10" db="EMBL/GenBank/DDBJ databases">
        <title>Description of Paenibacillus pedi sp. nov.</title>
        <authorList>
            <person name="Carlier A."/>
            <person name="Qi S."/>
        </authorList>
    </citation>
    <scope>NUCLEOTIDE SEQUENCE [LARGE SCALE GENOMIC DNA]</scope>
    <source>
        <strain evidence="2 3">LMG 31457</strain>
    </source>
</reference>
<evidence type="ECO:0000313" key="2">
    <source>
        <dbReference type="EMBL" id="NOV02605.1"/>
    </source>
</evidence>
<keyword evidence="3" id="KW-1185">Reference proteome</keyword>